<dbReference type="InterPro" id="IPR008928">
    <property type="entry name" value="6-hairpin_glycosidase_sf"/>
</dbReference>
<sequence length="784" mass="84885">MTPSSPPLSPVHPDPHAPEAPGRPGLTPKWTSSAKDAVTGALGGGRVRAAVGYGVVNEVYWPSSGEPQVRDLTFILKTAGGWVDVKRDCTYTLTPCKTGPLIGVTHVHADDPAFKLRLEIMPSIENDSLLIDYALEGGGTLYALLAPHLADSGADNTAWVQDGMLYATRGDAALAMSCSGGYGGMSAGFVGVSDGWQDFAQHGQMTWQYARAEGGNVALMGELKTASGTLALAFARHAAGAAIHARGSLQRPYAQQRAEFLENWTHWTGRLQLPAGSDEERDRARLSAQVIRVHEGSDFSGAIIASLSVPFGQAHSDLGGYHLVWPRDMVEAATGLLAVGQPNDTLRSLNYLLAAQSPDGHWPQNLYPNGEPFWSGDQLDETAFVLLLMGKLREEGLDSAFRQEALEWAARRAAGYIARHGPLSQEDRWEENSGVTAYTLGIMIAALVAAVPWLEPEQADYALALADDWNARLEGWCYVTGDDAPLAEKYGVPGYYIRIAPQAGQNPGRQTVEIGNTGGLTVQAGGLVSLDFGYLVRVGLRRADDPRIRDTLKVVDGELRYDSPVGPLYYRYQHDGYGNTADGGPYLGQGIGRAWPLLAGERAHLALLAGESPDPYIGAMLHSSGPGGLFPEQVWDAPPIRAFQPGKPAGSAMPLVWAHAEYLKLLWAREHGQAYEALAAVKERYLEGGPPPKIRFWRTDSLSFELPAGLSLWIEDTRPFTLSFGFGAAAVWEGVQEREAQAGVFGLWRVEFPAQELSRHSALNFTRRYGDGWEGKDHRVKLGE</sequence>
<dbReference type="GO" id="GO:0004553">
    <property type="term" value="F:hydrolase activity, hydrolyzing O-glycosyl compounds"/>
    <property type="evidence" value="ECO:0007669"/>
    <property type="project" value="UniProtKB-ARBA"/>
</dbReference>
<dbReference type="Pfam" id="PF00723">
    <property type="entry name" value="Glyco_hydro_15"/>
    <property type="match status" value="1"/>
</dbReference>
<organism evidence="4 5">
    <name type="scientific">Deinococcus marmoris</name>
    <dbReference type="NCBI Taxonomy" id="249408"/>
    <lineage>
        <taxon>Bacteria</taxon>
        <taxon>Thermotogati</taxon>
        <taxon>Deinococcota</taxon>
        <taxon>Deinococci</taxon>
        <taxon>Deinococcales</taxon>
        <taxon>Deinococcaceae</taxon>
        <taxon>Deinococcus</taxon>
    </lineage>
</organism>
<feature type="domain" description="GH15-like" evidence="2">
    <location>
        <begin position="369"/>
        <end position="665"/>
    </location>
</feature>
<dbReference type="Proteomes" id="UP000186607">
    <property type="component" value="Unassembled WGS sequence"/>
</dbReference>
<dbReference type="SUPFAM" id="SSF48208">
    <property type="entry name" value="Six-hairpin glycosidases"/>
    <property type="match status" value="1"/>
</dbReference>
<dbReference type="Pfam" id="PF09137">
    <property type="entry name" value="Glucodextran_N"/>
    <property type="match status" value="1"/>
</dbReference>
<dbReference type="GO" id="GO:0016757">
    <property type="term" value="F:glycosyltransferase activity"/>
    <property type="evidence" value="ECO:0007669"/>
    <property type="project" value="UniProtKB-ARBA"/>
</dbReference>
<feature type="region of interest" description="Disordered" evidence="1">
    <location>
        <begin position="1"/>
        <end position="32"/>
    </location>
</feature>
<dbReference type="InterPro" id="IPR014718">
    <property type="entry name" value="GH-type_carb-bd"/>
</dbReference>
<dbReference type="PANTHER" id="PTHR31616:SF0">
    <property type="entry name" value="GLUCAN 1,4-ALPHA-GLUCOSIDASE"/>
    <property type="match status" value="1"/>
</dbReference>
<dbReference type="EMBL" id="MSTI01000152">
    <property type="protein sequence ID" value="OLV16201.1"/>
    <property type="molecule type" value="Genomic_DNA"/>
</dbReference>
<dbReference type="InterPro" id="IPR011013">
    <property type="entry name" value="Gal_mutarotase_sf_dom"/>
</dbReference>
<dbReference type="GO" id="GO:0030246">
    <property type="term" value="F:carbohydrate binding"/>
    <property type="evidence" value="ECO:0007669"/>
    <property type="project" value="InterPro"/>
</dbReference>
<name>A0A1U7NTG7_9DEIO</name>
<dbReference type="PANTHER" id="PTHR31616">
    <property type="entry name" value="TREHALASE"/>
    <property type="match status" value="1"/>
</dbReference>
<keyword evidence="5" id="KW-1185">Reference proteome</keyword>
<reference evidence="4 5" key="1">
    <citation type="submission" date="2017-01" db="EMBL/GenBank/DDBJ databases">
        <title>Genome Analysis of Deinococcus marmoris KOPRI26562.</title>
        <authorList>
            <person name="Kim J.H."/>
            <person name="Oh H.-M."/>
        </authorList>
    </citation>
    <scope>NUCLEOTIDE SEQUENCE [LARGE SCALE GENOMIC DNA]</scope>
    <source>
        <strain evidence="4 5">KOPRI26562</strain>
    </source>
</reference>
<dbReference type="RefSeq" id="WP_075836003.1">
    <property type="nucleotide sequence ID" value="NZ_MSTI01000152.1"/>
</dbReference>
<dbReference type="OrthoDB" id="3902805at2"/>
<gene>
    <name evidence="4" type="ORF">BOO71_0012724</name>
</gene>
<proteinExistence type="predicted"/>
<dbReference type="Gene3D" id="2.70.98.10">
    <property type="match status" value="1"/>
</dbReference>
<evidence type="ECO:0000259" key="2">
    <source>
        <dbReference type="Pfam" id="PF00723"/>
    </source>
</evidence>
<dbReference type="SUPFAM" id="SSF74650">
    <property type="entry name" value="Galactose mutarotase-like"/>
    <property type="match status" value="1"/>
</dbReference>
<feature type="compositionally biased region" description="Pro residues" evidence="1">
    <location>
        <begin position="1"/>
        <end position="12"/>
    </location>
</feature>
<evidence type="ECO:0000256" key="1">
    <source>
        <dbReference type="SAM" id="MobiDB-lite"/>
    </source>
</evidence>
<evidence type="ECO:0000313" key="4">
    <source>
        <dbReference type="EMBL" id="OLV16201.1"/>
    </source>
</evidence>
<dbReference type="Gene3D" id="1.50.10.10">
    <property type="match status" value="1"/>
</dbReference>
<dbReference type="GO" id="GO:0005975">
    <property type="term" value="P:carbohydrate metabolic process"/>
    <property type="evidence" value="ECO:0007669"/>
    <property type="project" value="InterPro"/>
</dbReference>
<protein>
    <submittedName>
        <fullName evidence="4">Glucoamylase</fullName>
    </submittedName>
</protein>
<feature type="domain" description="Glucodextranase N-terminal" evidence="3">
    <location>
        <begin position="20"/>
        <end position="268"/>
    </location>
</feature>
<comment type="caution">
    <text evidence="4">The sequence shown here is derived from an EMBL/GenBank/DDBJ whole genome shotgun (WGS) entry which is preliminary data.</text>
</comment>
<evidence type="ECO:0000259" key="3">
    <source>
        <dbReference type="Pfam" id="PF09137"/>
    </source>
</evidence>
<dbReference type="InterPro" id="IPR012341">
    <property type="entry name" value="6hp_glycosidase-like_sf"/>
</dbReference>
<dbReference type="AlphaFoldDB" id="A0A1U7NTG7"/>
<dbReference type="CDD" id="cd07430">
    <property type="entry name" value="GH15_N"/>
    <property type="match status" value="1"/>
</dbReference>
<dbReference type="InterPro" id="IPR011613">
    <property type="entry name" value="GH15-like"/>
</dbReference>
<dbReference type="STRING" id="249408.BOO71_0012724"/>
<accession>A0A1U7NTG7</accession>
<evidence type="ECO:0000313" key="5">
    <source>
        <dbReference type="Proteomes" id="UP000186607"/>
    </source>
</evidence>
<dbReference type="InterPro" id="IPR015220">
    <property type="entry name" value="Glucodextranase_N"/>
</dbReference>